<dbReference type="InterPro" id="IPR023198">
    <property type="entry name" value="PGP-like_dom2"/>
</dbReference>
<dbReference type="PRINTS" id="PR00413">
    <property type="entry name" value="HADHALOGNASE"/>
</dbReference>
<protein>
    <submittedName>
        <fullName evidence="2">Haloacid dehalogenase</fullName>
    </submittedName>
</protein>
<dbReference type="InterPro" id="IPR006439">
    <property type="entry name" value="HAD-SF_hydro_IA"/>
</dbReference>
<dbReference type="AlphaFoldDB" id="A0A7M3S9N6"/>
<reference evidence="2 3" key="1">
    <citation type="submission" date="2020-08" db="EMBL/GenBank/DDBJ databases">
        <title>Draft genome sequencing of an Anaerocolumna strain isolated from anoxic soil subjected to BSD treatment.</title>
        <authorList>
            <person name="Uek A."/>
            <person name="Tonouchi A."/>
        </authorList>
    </citation>
    <scope>NUCLEOTIDE SEQUENCE [LARGE SCALE GENOMIC DNA]</scope>
    <source>
        <strain evidence="2 3">CTTW</strain>
    </source>
</reference>
<dbReference type="KEGG" id="acht:bsdcttw_43440"/>
<dbReference type="Gene3D" id="3.40.50.1000">
    <property type="entry name" value="HAD superfamily/HAD-like"/>
    <property type="match status" value="1"/>
</dbReference>
<dbReference type="SUPFAM" id="SSF56784">
    <property type="entry name" value="HAD-like"/>
    <property type="match status" value="1"/>
</dbReference>
<evidence type="ECO:0000313" key="2">
    <source>
        <dbReference type="EMBL" id="BCK01304.1"/>
    </source>
</evidence>
<dbReference type="RefSeq" id="WP_185256890.1">
    <property type="nucleotide sequence ID" value="NZ_AP023368.1"/>
</dbReference>
<gene>
    <name evidence="2" type="ORF">bsdcttw_43440</name>
</gene>
<dbReference type="Pfam" id="PF13419">
    <property type="entry name" value="HAD_2"/>
    <property type="match status" value="1"/>
</dbReference>
<dbReference type="InterPro" id="IPR023214">
    <property type="entry name" value="HAD_sf"/>
</dbReference>
<dbReference type="InterPro" id="IPR041492">
    <property type="entry name" value="HAD_2"/>
</dbReference>
<dbReference type="SFLD" id="SFLDG01129">
    <property type="entry name" value="C1.5:_HAD__Beta-PGM__Phosphata"/>
    <property type="match status" value="1"/>
</dbReference>
<evidence type="ECO:0000256" key="1">
    <source>
        <dbReference type="ARBA" id="ARBA00022801"/>
    </source>
</evidence>
<dbReference type="InterPro" id="IPR006549">
    <property type="entry name" value="HAD-SF_hydro_IIIA"/>
</dbReference>
<dbReference type="NCBIfam" id="TIGR01549">
    <property type="entry name" value="HAD-SF-IA-v1"/>
    <property type="match status" value="1"/>
</dbReference>
<dbReference type="SFLD" id="SFLDS00003">
    <property type="entry name" value="Haloacid_Dehalogenase"/>
    <property type="match status" value="1"/>
</dbReference>
<keyword evidence="3" id="KW-1185">Reference proteome</keyword>
<dbReference type="EMBL" id="AP023368">
    <property type="protein sequence ID" value="BCK01304.1"/>
    <property type="molecule type" value="Genomic_DNA"/>
</dbReference>
<sequence length="243" mass="27983">MEKKPEMILFDYGETLITEDKFNPERGNQALLEIAVRNPYKVTPRQVQELADSLGKDLGDAMLGKDRNHKPLDVTHQAFNRYLYEYFEVEFNESADYLEWMFWNNAAPGHPTKNIGKLLSFLQDSGIRTAVVSNMMNTSKSLSRRLEELLPEHHFEFIIASSDYMFRKPHPRIFEMALAKAKLSPDKVWFCGDNPVCDIEGAYRAGMTPVWYTAYLKDKSEVPAVTYLPAVDWEDVIAMITQS</sequence>
<keyword evidence="1" id="KW-0378">Hydrolase</keyword>
<dbReference type="NCBIfam" id="TIGR01662">
    <property type="entry name" value="HAD-SF-IIIA"/>
    <property type="match status" value="1"/>
</dbReference>
<dbReference type="InterPro" id="IPR051540">
    <property type="entry name" value="S-2-haloacid_dehalogenase"/>
</dbReference>
<accession>A0A7M3S9N6</accession>
<dbReference type="PANTHER" id="PTHR43316">
    <property type="entry name" value="HYDROLASE, HALOACID DELAHOGENASE-RELATED"/>
    <property type="match status" value="1"/>
</dbReference>
<dbReference type="Gene3D" id="1.10.150.240">
    <property type="entry name" value="Putative phosphatase, domain 2"/>
    <property type="match status" value="1"/>
</dbReference>
<name>A0A7M3S9N6_9FIRM</name>
<proteinExistence type="predicted"/>
<dbReference type="GO" id="GO:0016787">
    <property type="term" value="F:hydrolase activity"/>
    <property type="evidence" value="ECO:0007669"/>
    <property type="project" value="UniProtKB-KW"/>
</dbReference>
<evidence type="ECO:0000313" key="3">
    <source>
        <dbReference type="Proteomes" id="UP000515703"/>
    </source>
</evidence>
<organism evidence="2 3">
    <name type="scientific">Anaerocolumna chitinilytica</name>
    <dbReference type="NCBI Taxonomy" id="1727145"/>
    <lineage>
        <taxon>Bacteria</taxon>
        <taxon>Bacillati</taxon>
        <taxon>Bacillota</taxon>
        <taxon>Clostridia</taxon>
        <taxon>Lachnospirales</taxon>
        <taxon>Lachnospiraceae</taxon>
        <taxon>Anaerocolumna</taxon>
    </lineage>
</organism>
<reference evidence="2 3" key="2">
    <citation type="submission" date="2020-08" db="EMBL/GenBank/DDBJ databases">
        <authorList>
            <person name="Ueki A."/>
            <person name="Tonouchi A."/>
        </authorList>
    </citation>
    <scope>NUCLEOTIDE SEQUENCE [LARGE SCALE GENOMIC DNA]</scope>
    <source>
        <strain evidence="2 3">CTTW</strain>
    </source>
</reference>
<dbReference type="InterPro" id="IPR036412">
    <property type="entry name" value="HAD-like_sf"/>
</dbReference>
<dbReference type="Proteomes" id="UP000515703">
    <property type="component" value="Chromosome"/>
</dbReference>